<dbReference type="InterPro" id="IPR013783">
    <property type="entry name" value="Ig-like_fold"/>
</dbReference>
<keyword evidence="3" id="KW-1015">Disulfide bond</keyword>
<protein>
    <recommendedName>
        <fullName evidence="5">Ig-like domain-containing protein</fullName>
    </recommendedName>
</protein>
<dbReference type="PROSITE" id="PS50835">
    <property type="entry name" value="IG_LIKE"/>
    <property type="match status" value="2"/>
</dbReference>
<dbReference type="AlphaFoldDB" id="A0A9P0DSZ9"/>
<dbReference type="InterPro" id="IPR007110">
    <property type="entry name" value="Ig-like_dom"/>
</dbReference>
<evidence type="ECO:0000256" key="4">
    <source>
        <dbReference type="SAM" id="MobiDB-lite"/>
    </source>
</evidence>
<accession>A0A9P0DSZ9</accession>
<feature type="domain" description="Ig-like" evidence="5">
    <location>
        <begin position="23"/>
        <end position="90"/>
    </location>
</feature>
<evidence type="ECO:0000259" key="5">
    <source>
        <dbReference type="PROSITE" id="PS50835"/>
    </source>
</evidence>
<dbReference type="InterPro" id="IPR003599">
    <property type="entry name" value="Ig_sub"/>
</dbReference>
<dbReference type="SMART" id="SM00409">
    <property type="entry name" value="IG"/>
    <property type="match status" value="1"/>
</dbReference>
<dbReference type="Pfam" id="PF08205">
    <property type="entry name" value="C2-set_2"/>
    <property type="match status" value="1"/>
</dbReference>
<evidence type="ECO:0000256" key="3">
    <source>
        <dbReference type="ARBA" id="ARBA00023157"/>
    </source>
</evidence>
<feature type="domain" description="Ig-like" evidence="5">
    <location>
        <begin position="105"/>
        <end position="204"/>
    </location>
</feature>
<dbReference type="InterPro" id="IPR013162">
    <property type="entry name" value="CD80_C2-set"/>
</dbReference>
<reference evidence="6" key="1">
    <citation type="submission" date="2022-01" db="EMBL/GenBank/DDBJ databases">
        <authorList>
            <person name="King R."/>
        </authorList>
    </citation>
    <scope>NUCLEOTIDE SEQUENCE</scope>
</reference>
<dbReference type="PANTHER" id="PTHR21261">
    <property type="entry name" value="BEAT PROTEIN"/>
    <property type="match status" value="1"/>
</dbReference>
<evidence type="ECO:0000256" key="1">
    <source>
        <dbReference type="ARBA" id="ARBA00004167"/>
    </source>
</evidence>
<name>A0A9P0DSZ9_PHACE</name>
<dbReference type="Proteomes" id="UP001153737">
    <property type="component" value="Chromosome 6"/>
</dbReference>
<dbReference type="GO" id="GO:0016020">
    <property type="term" value="C:membrane"/>
    <property type="evidence" value="ECO:0007669"/>
    <property type="project" value="UniProtKB-SubCell"/>
</dbReference>
<feature type="region of interest" description="Disordered" evidence="4">
    <location>
        <begin position="205"/>
        <end position="238"/>
    </location>
</feature>
<keyword evidence="7" id="KW-1185">Reference proteome</keyword>
<reference evidence="6" key="2">
    <citation type="submission" date="2022-10" db="EMBL/GenBank/DDBJ databases">
        <authorList>
            <consortium name="ENA_rothamsted_submissions"/>
            <consortium name="culmorum"/>
            <person name="King R."/>
        </authorList>
    </citation>
    <scope>NUCLEOTIDE SEQUENCE</scope>
</reference>
<dbReference type="Pfam" id="PF13895">
    <property type="entry name" value="Ig_2"/>
    <property type="match status" value="1"/>
</dbReference>
<dbReference type="InterPro" id="IPR036179">
    <property type="entry name" value="Ig-like_dom_sf"/>
</dbReference>
<evidence type="ECO:0000256" key="2">
    <source>
        <dbReference type="ARBA" id="ARBA00023136"/>
    </source>
</evidence>
<dbReference type="PANTHER" id="PTHR21261:SF15">
    <property type="entry name" value="BEATEN PATH IIIA, ISOFORM D-RELATED"/>
    <property type="match status" value="1"/>
</dbReference>
<proteinExistence type="predicted"/>
<gene>
    <name evidence="6" type="ORF">PHAECO_LOCUS10264</name>
</gene>
<dbReference type="SUPFAM" id="SSF48726">
    <property type="entry name" value="Immunoglobulin"/>
    <property type="match status" value="2"/>
</dbReference>
<evidence type="ECO:0000313" key="7">
    <source>
        <dbReference type="Proteomes" id="UP001153737"/>
    </source>
</evidence>
<keyword evidence="2" id="KW-0472">Membrane</keyword>
<organism evidence="6 7">
    <name type="scientific">Phaedon cochleariae</name>
    <name type="common">Mustard beetle</name>
    <dbReference type="NCBI Taxonomy" id="80249"/>
    <lineage>
        <taxon>Eukaryota</taxon>
        <taxon>Metazoa</taxon>
        <taxon>Ecdysozoa</taxon>
        <taxon>Arthropoda</taxon>
        <taxon>Hexapoda</taxon>
        <taxon>Insecta</taxon>
        <taxon>Pterygota</taxon>
        <taxon>Neoptera</taxon>
        <taxon>Endopterygota</taxon>
        <taxon>Coleoptera</taxon>
        <taxon>Polyphaga</taxon>
        <taxon>Cucujiformia</taxon>
        <taxon>Chrysomeloidea</taxon>
        <taxon>Chrysomelidae</taxon>
        <taxon>Chrysomelinae</taxon>
        <taxon>Chrysomelini</taxon>
        <taxon>Phaedon</taxon>
    </lineage>
</organism>
<dbReference type="Gene3D" id="2.60.40.10">
    <property type="entry name" value="Immunoglobulins"/>
    <property type="match status" value="2"/>
</dbReference>
<evidence type="ECO:0000313" key="6">
    <source>
        <dbReference type="EMBL" id="CAH1173788.1"/>
    </source>
</evidence>
<dbReference type="EMBL" id="OU896712">
    <property type="protein sequence ID" value="CAH1173788.1"/>
    <property type="molecule type" value="Genomic_DNA"/>
</dbReference>
<dbReference type="CDD" id="cd00096">
    <property type="entry name" value="Ig"/>
    <property type="match status" value="1"/>
</dbReference>
<comment type="subcellular location">
    <subcellularLocation>
        <location evidence="1">Membrane</location>
        <topology evidence="1">Single-pass membrane protein</topology>
    </subcellularLocation>
</comment>
<sequence>MLIGAVSLHLVDVRIPTHAVRHQSARLECHYDLDGETLYSVKWYKDGHEFYRFMQNSTENVVILSSVQLSSTGIYRCEVSGEAPFFETVTDHQRMTVVALPDEGPKITGGRARYQVGDTVHVNCTSGRSKPAAQLSWMINGQPADAAYLRGPRTVVLGREGLESSTLGLEFVAGHEHFKRGNMKLKCLATIATLYLVSNEESVEGERPQRASVMESRGTAAPSGSRADRVHASSSNESHNPCVACFTVCYLSLLLSTA</sequence>